<evidence type="ECO:0000259" key="10">
    <source>
        <dbReference type="PROSITE" id="PS51171"/>
    </source>
</evidence>
<keyword evidence="6 9" id="KW-0456">Lyase</keyword>
<proteinExistence type="predicted"/>
<dbReference type="InterPro" id="IPR018528">
    <property type="entry name" value="Preph_deHydtase_CS"/>
</dbReference>
<evidence type="ECO:0000256" key="3">
    <source>
        <dbReference type="ARBA" id="ARBA00022605"/>
    </source>
</evidence>
<dbReference type="STRING" id="1798371.A2W14_01855"/>
<dbReference type="GO" id="GO:0004664">
    <property type="term" value="F:prephenate dehydratase activity"/>
    <property type="evidence" value="ECO:0007669"/>
    <property type="project" value="UniProtKB-UniRule"/>
</dbReference>
<dbReference type="Proteomes" id="UP000176665">
    <property type="component" value="Unassembled WGS sequence"/>
</dbReference>
<feature type="domain" description="Prephenate dehydratase" evidence="10">
    <location>
        <begin position="12"/>
        <end position="188"/>
    </location>
</feature>
<dbReference type="SUPFAM" id="SSF55021">
    <property type="entry name" value="ACT-like"/>
    <property type="match status" value="1"/>
</dbReference>
<evidence type="ECO:0000256" key="4">
    <source>
        <dbReference type="ARBA" id="ARBA00023141"/>
    </source>
</evidence>
<sequence>MRSTGIKYMAKTILFLGKLGSNSHLSADKIKKAGDILLGKNSLEEIFSLVSHNEKYSAVVPLENTLTGSINLTFDLFRTKKVQIISELILKINHCLIAKKNNPLKTFKFCLSHPEVFKQCSRFIKKNLKLSPLLVSDTATAAQNLLKFDENFCALANKYAAGINGLSIIKEHLEDDPSNYTRFVVIGKKSNLKGNKISIIFSLIHQPGSLVKALLPVAGNHLNLTKIESRPIIGRPWEYLFFVDLEIGKNQKGFINSFQEMKRKTKFIKILGQYDKGVIIND</sequence>
<dbReference type="GO" id="GO:0009094">
    <property type="term" value="P:L-phenylalanine biosynthetic process"/>
    <property type="evidence" value="ECO:0007669"/>
    <property type="project" value="UniProtKB-UniPathway"/>
</dbReference>
<evidence type="ECO:0000259" key="11">
    <source>
        <dbReference type="PROSITE" id="PS51671"/>
    </source>
</evidence>
<accession>A0A1F5YUT5</accession>
<dbReference type="PROSITE" id="PS00858">
    <property type="entry name" value="PREPHENATE_DEHYDR_2"/>
    <property type="match status" value="1"/>
</dbReference>
<evidence type="ECO:0000256" key="5">
    <source>
        <dbReference type="ARBA" id="ARBA00023222"/>
    </source>
</evidence>
<dbReference type="InterPro" id="IPR001086">
    <property type="entry name" value="Preph_deHydtase"/>
</dbReference>
<protein>
    <recommendedName>
        <fullName evidence="2 9">Prephenate dehydratase</fullName>
        <shortName evidence="9">PDT</shortName>
        <ecNumber evidence="2 9">4.2.1.51</ecNumber>
    </recommendedName>
</protein>
<dbReference type="EMBL" id="MFJA01000019">
    <property type="protein sequence ID" value="OGG03652.1"/>
    <property type="molecule type" value="Genomic_DNA"/>
</dbReference>
<dbReference type="UniPathway" id="UPA00121">
    <property type="reaction ID" value="UER00345"/>
</dbReference>
<dbReference type="CDD" id="cd13631">
    <property type="entry name" value="PBP2_Ct-PDT_like"/>
    <property type="match status" value="1"/>
</dbReference>
<dbReference type="Pfam" id="PF00800">
    <property type="entry name" value="PDT"/>
    <property type="match status" value="1"/>
</dbReference>
<dbReference type="InterPro" id="IPR002912">
    <property type="entry name" value="ACT_dom"/>
</dbReference>
<organism evidence="12 13">
    <name type="scientific">Candidatus Gottesmanbacteria bacterium RBG_16_37_8</name>
    <dbReference type="NCBI Taxonomy" id="1798371"/>
    <lineage>
        <taxon>Bacteria</taxon>
        <taxon>Candidatus Gottesmaniibacteriota</taxon>
    </lineage>
</organism>
<feature type="site" description="Essential for prephenate dehydratase activity" evidence="8">
    <location>
        <position position="181"/>
    </location>
</feature>
<dbReference type="PIRSF" id="PIRSF001500">
    <property type="entry name" value="Chor_mut_pdt_Ppr"/>
    <property type="match status" value="1"/>
</dbReference>
<dbReference type="PANTHER" id="PTHR21022">
    <property type="entry name" value="PREPHENATE DEHYDRATASE P PROTEIN"/>
    <property type="match status" value="1"/>
</dbReference>
<reference evidence="12 13" key="1">
    <citation type="journal article" date="2016" name="Nat. Commun.">
        <title>Thousands of microbial genomes shed light on interconnected biogeochemical processes in an aquifer system.</title>
        <authorList>
            <person name="Anantharaman K."/>
            <person name="Brown C.T."/>
            <person name="Hug L.A."/>
            <person name="Sharon I."/>
            <person name="Castelle C.J."/>
            <person name="Probst A.J."/>
            <person name="Thomas B.C."/>
            <person name="Singh A."/>
            <person name="Wilkins M.J."/>
            <person name="Karaoz U."/>
            <person name="Brodie E.L."/>
            <person name="Williams K.H."/>
            <person name="Hubbard S.S."/>
            <person name="Banfield J.F."/>
        </authorList>
    </citation>
    <scope>NUCLEOTIDE SEQUENCE [LARGE SCALE GENOMIC DNA]</scope>
</reference>
<comment type="caution">
    <text evidence="12">The sequence shown here is derived from an EMBL/GenBank/DDBJ whole genome shotgun (WGS) entry which is preliminary data.</text>
</comment>
<dbReference type="PANTHER" id="PTHR21022:SF19">
    <property type="entry name" value="PREPHENATE DEHYDRATASE-RELATED"/>
    <property type="match status" value="1"/>
</dbReference>
<dbReference type="Gene3D" id="3.30.70.260">
    <property type="match status" value="1"/>
</dbReference>
<dbReference type="InterPro" id="IPR045865">
    <property type="entry name" value="ACT-like_dom_sf"/>
</dbReference>
<dbReference type="GO" id="GO:0005737">
    <property type="term" value="C:cytoplasm"/>
    <property type="evidence" value="ECO:0007669"/>
    <property type="project" value="TreeGrafter"/>
</dbReference>
<dbReference type="SUPFAM" id="SSF53850">
    <property type="entry name" value="Periplasmic binding protein-like II"/>
    <property type="match status" value="1"/>
</dbReference>
<dbReference type="AlphaFoldDB" id="A0A1F5YUT5"/>
<comment type="catalytic activity">
    <reaction evidence="7 9">
        <text>prephenate + H(+) = 3-phenylpyruvate + CO2 + H2O</text>
        <dbReference type="Rhea" id="RHEA:21648"/>
        <dbReference type="ChEBI" id="CHEBI:15377"/>
        <dbReference type="ChEBI" id="CHEBI:15378"/>
        <dbReference type="ChEBI" id="CHEBI:16526"/>
        <dbReference type="ChEBI" id="CHEBI:18005"/>
        <dbReference type="ChEBI" id="CHEBI:29934"/>
        <dbReference type="EC" id="4.2.1.51"/>
    </reaction>
</comment>
<evidence type="ECO:0000313" key="13">
    <source>
        <dbReference type="Proteomes" id="UP000176665"/>
    </source>
</evidence>
<evidence type="ECO:0000256" key="1">
    <source>
        <dbReference type="ARBA" id="ARBA00004741"/>
    </source>
</evidence>
<evidence type="ECO:0000256" key="9">
    <source>
        <dbReference type="RuleBase" id="RU361254"/>
    </source>
</evidence>
<dbReference type="Gene3D" id="3.40.190.10">
    <property type="entry name" value="Periplasmic binding protein-like II"/>
    <property type="match status" value="2"/>
</dbReference>
<evidence type="ECO:0000256" key="7">
    <source>
        <dbReference type="ARBA" id="ARBA00047848"/>
    </source>
</evidence>
<keyword evidence="4 9" id="KW-0057">Aromatic amino acid biosynthesis</keyword>
<keyword evidence="5 9" id="KW-0584">Phenylalanine biosynthesis</keyword>
<dbReference type="PROSITE" id="PS51171">
    <property type="entry name" value="PREPHENATE_DEHYDR_3"/>
    <property type="match status" value="1"/>
</dbReference>
<gene>
    <name evidence="9" type="primary">pheA</name>
    <name evidence="12" type="ORF">A2W14_01855</name>
</gene>
<comment type="pathway">
    <text evidence="1 9">Amino-acid biosynthesis; L-phenylalanine biosynthesis; phenylpyruvate from prephenate: step 1/1.</text>
</comment>
<name>A0A1F5YUT5_9BACT</name>
<feature type="domain" description="ACT" evidence="11">
    <location>
        <begin position="198"/>
        <end position="275"/>
    </location>
</feature>
<keyword evidence="3 9" id="KW-0028">Amino-acid biosynthesis</keyword>
<evidence type="ECO:0000313" key="12">
    <source>
        <dbReference type="EMBL" id="OGG03652.1"/>
    </source>
</evidence>
<evidence type="ECO:0000256" key="6">
    <source>
        <dbReference type="ARBA" id="ARBA00023239"/>
    </source>
</evidence>
<dbReference type="CDD" id="cd04905">
    <property type="entry name" value="ACT_CM-PDT"/>
    <property type="match status" value="1"/>
</dbReference>
<dbReference type="PROSITE" id="PS51671">
    <property type="entry name" value="ACT"/>
    <property type="match status" value="1"/>
</dbReference>
<evidence type="ECO:0000256" key="2">
    <source>
        <dbReference type="ARBA" id="ARBA00013147"/>
    </source>
</evidence>
<dbReference type="InterPro" id="IPR008242">
    <property type="entry name" value="Chor_mutase/pphenate_deHydtase"/>
</dbReference>
<dbReference type="EC" id="4.2.1.51" evidence="2 9"/>
<evidence type="ECO:0000256" key="8">
    <source>
        <dbReference type="PIRSR" id="PIRSR001500-2"/>
    </source>
</evidence>